<feature type="region of interest" description="Disordered" evidence="1">
    <location>
        <begin position="34"/>
        <end position="57"/>
    </location>
</feature>
<organism evidence="2 3">
    <name type="scientific">Datura stramonium</name>
    <name type="common">Jimsonweed</name>
    <name type="synonym">Common thornapple</name>
    <dbReference type="NCBI Taxonomy" id="4076"/>
    <lineage>
        <taxon>Eukaryota</taxon>
        <taxon>Viridiplantae</taxon>
        <taxon>Streptophyta</taxon>
        <taxon>Embryophyta</taxon>
        <taxon>Tracheophyta</taxon>
        <taxon>Spermatophyta</taxon>
        <taxon>Magnoliopsida</taxon>
        <taxon>eudicotyledons</taxon>
        <taxon>Gunneridae</taxon>
        <taxon>Pentapetalae</taxon>
        <taxon>asterids</taxon>
        <taxon>lamiids</taxon>
        <taxon>Solanales</taxon>
        <taxon>Solanaceae</taxon>
        <taxon>Solanoideae</taxon>
        <taxon>Datureae</taxon>
        <taxon>Datura</taxon>
    </lineage>
</organism>
<name>A0ABS8WNQ0_DATST</name>
<feature type="compositionally biased region" description="Polar residues" evidence="1">
    <location>
        <begin position="36"/>
        <end position="57"/>
    </location>
</feature>
<sequence length="57" mass="5953">RGAQALQCDEGREAPAFQSDVGPLLCDARRDAPTLSGCQQVNPTSTRKGAANPKSNP</sequence>
<evidence type="ECO:0000256" key="1">
    <source>
        <dbReference type="SAM" id="MobiDB-lite"/>
    </source>
</evidence>
<reference evidence="2 3" key="1">
    <citation type="journal article" date="2021" name="BMC Genomics">
        <title>Datura genome reveals duplications of psychoactive alkaloid biosynthetic genes and high mutation rate following tissue culture.</title>
        <authorList>
            <person name="Rajewski A."/>
            <person name="Carter-House D."/>
            <person name="Stajich J."/>
            <person name="Litt A."/>
        </authorList>
    </citation>
    <scope>NUCLEOTIDE SEQUENCE [LARGE SCALE GENOMIC DNA]</scope>
    <source>
        <strain evidence="2">AR-01</strain>
    </source>
</reference>
<protein>
    <submittedName>
        <fullName evidence="2">Uncharacterized protein</fullName>
    </submittedName>
</protein>
<keyword evidence="3" id="KW-1185">Reference proteome</keyword>
<evidence type="ECO:0000313" key="2">
    <source>
        <dbReference type="EMBL" id="MCE3051125.1"/>
    </source>
</evidence>
<gene>
    <name evidence="2" type="ORF">HAX54_048949</name>
</gene>
<feature type="non-terminal residue" evidence="2">
    <location>
        <position position="1"/>
    </location>
</feature>
<proteinExistence type="predicted"/>
<dbReference type="Proteomes" id="UP000823775">
    <property type="component" value="Unassembled WGS sequence"/>
</dbReference>
<evidence type="ECO:0000313" key="3">
    <source>
        <dbReference type="Proteomes" id="UP000823775"/>
    </source>
</evidence>
<dbReference type="EMBL" id="JACEIK010008190">
    <property type="protein sequence ID" value="MCE3051125.1"/>
    <property type="molecule type" value="Genomic_DNA"/>
</dbReference>
<accession>A0ABS8WNQ0</accession>
<comment type="caution">
    <text evidence="2">The sequence shown here is derived from an EMBL/GenBank/DDBJ whole genome shotgun (WGS) entry which is preliminary data.</text>
</comment>